<evidence type="ECO:0000313" key="6">
    <source>
        <dbReference type="EMBL" id="AKF02913.1"/>
    </source>
</evidence>
<protein>
    <submittedName>
        <fullName evidence="6">Transcriptional regulator, TetR family protein</fullName>
    </submittedName>
</protein>
<keyword evidence="2 4" id="KW-0238">DNA-binding</keyword>
<dbReference type="STRING" id="927083.DB32_000061"/>
<dbReference type="AlphaFoldDB" id="A0A0F6YEW6"/>
<dbReference type="SUPFAM" id="SSF46689">
    <property type="entry name" value="Homeodomain-like"/>
    <property type="match status" value="1"/>
</dbReference>
<dbReference type="OrthoDB" id="9811084at2"/>
<dbReference type="InterPro" id="IPR036271">
    <property type="entry name" value="Tet_transcr_reg_TetR-rel_C_sf"/>
</dbReference>
<dbReference type="InterPro" id="IPR011075">
    <property type="entry name" value="TetR_C"/>
</dbReference>
<proteinExistence type="predicted"/>
<dbReference type="PROSITE" id="PS50977">
    <property type="entry name" value="HTH_TETR_2"/>
    <property type="match status" value="1"/>
</dbReference>
<gene>
    <name evidence="6" type="ORF">DB32_000061</name>
</gene>
<evidence type="ECO:0000256" key="2">
    <source>
        <dbReference type="ARBA" id="ARBA00023125"/>
    </source>
</evidence>
<feature type="domain" description="HTH tetR-type" evidence="5">
    <location>
        <begin position="6"/>
        <end position="66"/>
    </location>
</feature>
<evidence type="ECO:0000256" key="4">
    <source>
        <dbReference type="PROSITE-ProRule" id="PRU00335"/>
    </source>
</evidence>
<dbReference type="Gene3D" id="1.10.10.60">
    <property type="entry name" value="Homeodomain-like"/>
    <property type="match status" value="1"/>
</dbReference>
<sequence length="197" mass="21740">MVTKGEETRAAVLGHAIALASELGLEGVTIGLLADRAGMSKSGLFAHFKSKESLQLAILEETLSRFVQSVVLPALKKPRGEPRVRALFERWLDFACDMPGGCIVVQAMAELDDRPGPVRDRLEAAQRDWLDTLATAIRIAKEEGHFEARIAPEQLAYEIAALAHGHHLISRMLRDPEADARVRRGFDRLLRQARAAD</sequence>
<evidence type="ECO:0000313" key="7">
    <source>
        <dbReference type="Proteomes" id="UP000034883"/>
    </source>
</evidence>
<dbReference type="PRINTS" id="PR00455">
    <property type="entry name" value="HTHTETR"/>
</dbReference>
<dbReference type="Proteomes" id="UP000034883">
    <property type="component" value="Chromosome"/>
</dbReference>
<feature type="DNA-binding region" description="H-T-H motif" evidence="4">
    <location>
        <begin position="29"/>
        <end position="48"/>
    </location>
</feature>
<reference evidence="6 7" key="1">
    <citation type="submission" date="2015-03" db="EMBL/GenBank/DDBJ databases">
        <title>Genome assembly of Sandaracinus amylolyticus DSM 53668.</title>
        <authorList>
            <person name="Sharma G."/>
            <person name="Subramanian S."/>
        </authorList>
    </citation>
    <scope>NUCLEOTIDE SEQUENCE [LARGE SCALE GENOMIC DNA]</scope>
    <source>
        <strain evidence="6 7">DSM 53668</strain>
    </source>
</reference>
<dbReference type="GO" id="GO:0003677">
    <property type="term" value="F:DNA binding"/>
    <property type="evidence" value="ECO:0007669"/>
    <property type="project" value="UniProtKB-UniRule"/>
</dbReference>
<dbReference type="PANTHER" id="PTHR47506:SF6">
    <property type="entry name" value="HTH-TYPE TRANSCRIPTIONAL REPRESSOR NEMR"/>
    <property type="match status" value="1"/>
</dbReference>
<evidence type="ECO:0000256" key="3">
    <source>
        <dbReference type="ARBA" id="ARBA00023163"/>
    </source>
</evidence>
<dbReference type="PANTHER" id="PTHR47506">
    <property type="entry name" value="TRANSCRIPTIONAL REGULATORY PROTEIN"/>
    <property type="match status" value="1"/>
</dbReference>
<accession>A0A0F6YEW6</accession>
<organism evidence="6 7">
    <name type="scientific">Sandaracinus amylolyticus</name>
    <dbReference type="NCBI Taxonomy" id="927083"/>
    <lineage>
        <taxon>Bacteria</taxon>
        <taxon>Pseudomonadati</taxon>
        <taxon>Myxococcota</taxon>
        <taxon>Polyangia</taxon>
        <taxon>Polyangiales</taxon>
        <taxon>Sandaracinaceae</taxon>
        <taxon>Sandaracinus</taxon>
    </lineage>
</organism>
<dbReference type="InterPro" id="IPR009057">
    <property type="entry name" value="Homeodomain-like_sf"/>
</dbReference>
<keyword evidence="3" id="KW-0804">Transcription</keyword>
<dbReference type="KEGG" id="samy:DB32_000061"/>
<dbReference type="Gene3D" id="1.10.357.10">
    <property type="entry name" value="Tetracycline Repressor, domain 2"/>
    <property type="match status" value="1"/>
</dbReference>
<dbReference type="EMBL" id="CP011125">
    <property type="protein sequence ID" value="AKF02913.1"/>
    <property type="molecule type" value="Genomic_DNA"/>
</dbReference>
<name>A0A0F6YEW6_9BACT</name>
<dbReference type="Pfam" id="PF16925">
    <property type="entry name" value="TetR_C_13"/>
    <property type="match status" value="1"/>
</dbReference>
<evidence type="ECO:0000256" key="1">
    <source>
        <dbReference type="ARBA" id="ARBA00023015"/>
    </source>
</evidence>
<keyword evidence="1" id="KW-0805">Transcription regulation</keyword>
<dbReference type="InterPro" id="IPR001647">
    <property type="entry name" value="HTH_TetR"/>
</dbReference>
<evidence type="ECO:0000259" key="5">
    <source>
        <dbReference type="PROSITE" id="PS50977"/>
    </source>
</evidence>
<dbReference type="RefSeq" id="WP_053230405.1">
    <property type="nucleotide sequence ID" value="NZ_CP011125.1"/>
</dbReference>
<keyword evidence="7" id="KW-1185">Reference proteome</keyword>
<dbReference type="Pfam" id="PF00440">
    <property type="entry name" value="TetR_N"/>
    <property type="match status" value="1"/>
</dbReference>
<dbReference type="SUPFAM" id="SSF48498">
    <property type="entry name" value="Tetracyclin repressor-like, C-terminal domain"/>
    <property type="match status" value="1"/>
</dbReference>